<protein>
    <recommendedName>
        <fullName evidence="5">DUF541 domain-containing protein</fullName>
    </recommendedName>
</protein>
<reference evidence="3 4" key="1">
    <citation type="submission" date="2024-04" db="EMBL/GenBank/DDBJ databases">
        <title>Luteolibacter sp. isolated from soil.</title>
        <authorList>
            <person name="An J."/>
        </authorList>
    </citation>
    <scope>NUCLEOTIDE SEQUENCE [LARGE SCALE GENOMIC DNA]</scope>
    <source>
        <strain evidence="3 4">Y139</strain>
    </source>
</reference>
<evidence type="ECO:0000313" key="3">
    <source>
        <dbReference type="EMBL" id="MEK7949146.1"/>
    </source>
</evidence>
<keyword evidence="2" id="KW-0812">Transmembrane</keyword>
<keyword evidence="1" id="KW-0175">Coiled coil</keyword>
<name>A0ABU9ANA9_9BACT</name>
<dbReference type="Proteomes" id="UP001371305">
    <property type="component" value="Unassembled WGS sequence"/>
</dbReference>
<proteinExistence type="predicted"/>
<evidence type="ECO:0008006" key="5">
    <source>
        <dbReference type="Google" id="ProtNLM"/>
    </source>
</evidence>
<dbReference type="RefSeq" id="WP_341402568.1">
    <property type="nucleotide sequence ID" value="NZ_JBBUKT010000001.1"/>
</dbReference>
<comment type="caution">
    <text evidence="3">The sequence shown here is derived from an EMBL/GenBank/DDBJ whole genome shotgun (WGS) entry which is preliminary data.</text>
</comment>
<feature type="transmembrane region" description="Helical" evidence="2">
    <location>
        <begin position="7"/>
        <end position="29"/>
    </location>
</feature>
<organism evidence="3 4">
    <name type="scientific">Luteolibacter soli</name>
    <dbReference type="NCBI Taxonomy" id="3135280"/>
    <lineage>
        <taxon>Bacteria</taxon>
        <taxon>Pseudomonadati</taxon>
        <taxon>Verrucomicrobiota</taxon>
        <taxon>Verrucomicrobiia</taxon>
        <taxon>Verrucomicrobiales</taxon>
        <taxon>Verrucomicrobiaceae</taxon>
        <taxon>Luteolibacter</taxon>
    </lineage>
</organism>
<evidence type="ECO:0000256" key="2">
    <source>
        <dbReference type="SAM" id="Phobius"/>
    </source>
</evidence>
<evidence type="ECO:0000256" key="1">
    <source>
        <dbReference type="SAM" id="Coils"/>
    </source>
</evidence>
<accession>A0ABU9ANA9</accession>
<feature type="coiled-coil region" evidence="1">
    <location>
        <begin position="131"/>
        <end position="168"/>
    </location>
</feature>
<keyword evidence="4" id="KW-1185">Reference proteome</keyword>
<keyword evidence="2" id="KW-0472">Membrane</keyword>
<keyword evidence="2" id="KW-1133">Transmembrane helix</keyword>
<sequence length="223" mass="24409">MNGSGKTLKVISLIVSGLLAIAALIFLILSPGNPKQAEAVLEYTAPPGFNPAGLTSALEALRNDQGFLLEVAIRGNFTKSWDPKRDEKAAKLGNLLTFEPKSKEPAVSIRFAHPKAPTALNVAYVAAAVAKERLESQQQQLAKEILGQEDAVEDKRKLLEQIRQIEALPAGDPRKKSGWNEGYSHFVDPQNDYECSIQKLDELRARILVSIRPIRAATLTSEQ</sequence>
<evidence type="ECO:0000313" key="4">
    <source>
        <dbReference type="Proteomes" id="UP001371305"/>
    </source>
</evidence>
<dbReference type="EMBL" id="JBBUKT010000001">
    <property type="protein sequence ID" value="MEK7949146.1"/>
    <property type="molecule type" value="Genomic_DNA"/>
</dbReference>
<gene>
    <name evidence="3" type="ORF">WKV53_01490</name>
</gene>